<reference evidence="6" key="1">
    <citation type="submission" date="2006-06" db="EMBL/GenBank/DDBJ databases">
        <title>The molecular genetic basis for the biosynthesis of paralytic shellfish toxins.</title>
        <authorList>
            <person name="Mihali T.K."/>
            <person name="Neilan B.A."/>
            <person name="Kellmann R."/>
        </authorList>
    </citation>
    <scope>NUCLEOTIDE SEQUENCE</scope>
    <source>
        <strain evidence="6">AWQC131C</strain>
    </source>
</reference>
<dbReference type="PANTHER" id="PTHR11644:SF2">
    <property type="entry name" value="CYTIDINE DEAMINASE"/>
    <property type="match status" value="1"/>
</dbReference>
<dbReference type="EMBL" id="DQ787201">
    <property type="protein sequence ID" value="ABI75122.1"/>
    <property type="molecule type" value="Genomic_DNA"/>
</dbReference>
<keyword evidence="4" id="KW-0479">Metal-binding</keyword>
<dbReference type="GO" id="GO:0008270">
    <property type="term" value="F:zinc ion binding"/>
    <property type="evidence" value="ECO:0007669"/>
    <property type="project" value="InterPro"/>
</dbReference>
<dbReference type="RefSeq" id="WP_071604918.1">
    <property type="nucleotide sequence ID" value="NZ_APIY01000369.1"/>
</dbReference>
<proteinExistence type="inferred from homology"/>
<accession>B3EYK3</accession>
<comment type="cofactor">
    <cofactor evidence="4">
        <name>Zn(2+)</name>
        <dbReference type="ChEBI" id="CHEBI:29105"/>
    </cofactor>
    <text evidence="4">Binds 1 zinc ion.</text>
</comment>
<protein>
    <submittedName>
        <fullName evidence="6">Cytidine deaminase</fullName>
    </submittedName>
</protein>
<comment type="similarity">
    <text evidence="1">Belongs to the cytidine and deoxycytidylate deaminase family.</text>
</comment>
<evidence type="ECO:0000256" key="2">
    <source>
        <dbReference type="ARBA" id="ARBA00011738"/>
    </source>
</evidence>
<organism evidence="6">
    <name type="scientific">Dolichospermum circinale AWQC131C</name>
    <dbReference type="NCBI Taxonomy" id="398007"/>
    <lineage>
        <taxon>Bacteria</taxon>
        <taxon>Bacillati</taxon>
        <taxon>Cyanobacteriota</taxon>
        <taxon>Cyanophyceae</taxon>
        <taxon>Nostocales</taxon>
        <taxon>Aphanizomenonaceae</taxon>
        <taxon>Dolichospermum</taxon>
        <taxon>Dolichospermum circinale</taxon>
    </lineage>
</organism>
<dbReference type="PANTHER" id="PTHR11644">
    <property type="entry name" value="CYTIDINE DEAMINASE"/>
    <property type="match status" value="1"/>
</dbReference>
<evidence type="ECO:0000313" key="6">
    <source>
        <dbReference type="EMBL" id="ABI75122.1"/>
    </source>
</evidence>
<dbReference type="Pfam" id="PF00383">
    <property type="entry name" value="dCMP_cyt_deam_1"/>
    <property type="match status" value="1"/>
</dbReference>
<dbReference type="CDD" id="cd01283">
    <property type="entry name" value="cytidine_deaminase"/>
    <property type="match status" value="2"/>
</dbReference>
<feature type="binding site" evidence="4">
    <location>
        <position position="138"/>
    </location>
    <ligand>
        <name>Zn(2+)</name>
        <dbReference type="ChEBI" id="CHEBI:29105"/>
        <note>catalytic</note>
    </ligand>
</feature>
<evidence type="ECO:0000256" key="3">
    <source>
        <dbReference type="PIRSR" id="PIRSR006334-1"/>
    </source>
</evidence>
<feature type="binding site" evidence="4">
    <location>
        <position position="135"/>
    </location>
    <ligand>
        <name>Zn(2+)</name>
        <dbReference type="ChEBI" id="CHEBI:29105"/>
        <note>catalytic</note>
    </ligand>
</feature>
<gene>
    <name evidence="6" type="primary">sxtB</name>
</gene>
<feature type="active site" description="Proton donor" evidence="3">
    <location>
        <position position="110"/>
    </location>
</feature>
<dbReference type="GO" id="GO:0005829">
    <property type="term" value="C:cytosol"/>
    <property type="evidence" value="ECO:0007669"/>
    <property type="project" value="TreeGrafter"/>
</dbReference>
<evidence type="ECO:0000256" key="4">
    <source>
        <dbReference type="PIRSR" id="PIRSR006334-3"/>
    </source>
</evidence>
<dbReference type="GO" id="GO:0004126">
    <property type="term" value="F:cytidine deaminase activity"/>
    <property type="evidence" value="ECO:0007669"/>
    <property type="project" value="InterPro"/>
</dbReference>
<dbReference type="Gene3D" id="3.40.140.10">
    <property type="entry name" value="Cytidine Deaminase, domain 2"/>
    <property type="match status" value="2"/>
</dbReference>
<feature type="binding site" evidence="4">
    <location>
        <position position="108"/>
    </location>
    <ligand>
        <name>Zn(2+)</name>
        <dbReference type="ChEBI" id="CHEBI:29105"/>
        <note>catalytic</note>
    </ligand>
</feature>
<feature type="domain" description="CMP/dCMP-type deaminase" evidence="5">
    <location>
        <begin position="205"/>
        <end position="325"/>
    </location>
</feature>
<evidence type="ECO:0000259" key="5">
    <source>
        <dbReference type="PROSITE" id="PS51747"/>
    </source>
</evidence>
<dbReference type="AlphaFoldDB" id="B3EYK3"/>
<dbReference type="InterPro" id="IPR016193">
    <property type="entry name" value="Cytidine_deaminase-like"/>
</dbReference>
<sequence>MTHVRLEQAIAQVPLSIQSELRTILSQHAVIDSSVVTSWLDRLGIDIGTLMIQLLPVATAYARVPISQFYVGAIALGKPKSNNQVDSGTLYFGADMEFVGQALSFSVHAEQSATINAWLHGETGLQALATNEAPCGYCRQFLYEMATVNQDFVILLKSNKTQIEQTYTSNKLPYFLPEAFGPPNLGLTSGLMETVFHGLETCSTDDTDDVVLAALSAANQSYAPYTKNFAGVALKDSHGNIFTGRYAENAAYHSSMSPMESALTYMNMNRYPQSLFDICDAVLVEAETTISQMSVTESFLSSIAPKVDLRYAPATLSSNKLGPTH</sequence>
<dbReference type="Pfam" id="PF08211">
    <property type="entry name" value="dCMP_cyt_deam_2"/>
    <property type="match status" value="1"/>
</dbReference>
<dbReference type="PROSITE" id="PS51747">
    <property type="entry name" value="CYT_DCMP_DEAMINASES_2"/>
    <property type="match status" value="2"/>
</dbReference>
<dbReference type="GO" id="GO:0072527">
    <property type="term" value="P:pyrimidine-containing compound metabolic process"/>
    <property type="evidence" value="ECO:0007669"/>
    <property type="project" value="UniProtKB-ARBA"/>
</dbReference>
<dbReference type="NCBIfam" id="NF006537">
    <property type="entry name" value="PRK09027.1"/>
    <property type="match status" value="1"/>
</dbReference>
<dbReference type="InterPro" id="IPR002125">
    <property type="entry name" value="CMP_dCMP_dom"/>
</dbReference>
<keyword evidence="4" id="KW-0862">Zinc</keyword>
<dbReference type="PIRSF" id="PIRSF006334">
    <property type="entry name" value="Cdd_plus_pseudo"/>
    <property type="match status" value="1"/>
</dbReference>
<dbReference type="InterPro" id="IPR050202">
    <property type="entry name" value="Cyt/Deoxycyt_deaminase"/>
</dbReference>
<dbReference type="SUPFAM" id="SSF53927">
    <property type="entry name" value="Cytidine deaminase-like"/>
    <property type="match status" value="2"/>
</dbReference>
<dbReference type="InterPro" id="IPR013171">
    <property type="entry name" value="Cyd/dCyd_deaminase_Zn-bd"/>
</dbReference>
<feature type="domain" description="CMP/dCMP-type deaminase" evidence="5">
    <location>
        <begin position="46"/>
        <end position="183"/>
    </location>
</feature>
<comment type="subunit">
    <text evidence="2">Homodimer.</text>
</comment>
<evidence type="ECO:0000256" key="1">
    <source>
        <dbReference type="ARBA" id="ARBA00006576"/>
    </source>
</evidence>
<dbReference type="GeneID" id="78014743"/>
<dbReference type="GO" id="GO:0055086">
    <property type="term" value="P:nucleobase-containing small molecule metabolic process"/>
    <property type="evidence" value="ECO:0007669"/>
    <property type="project" value="UniProtKB-ARBA"/>
</dbReference>
<name>B3EYK3_9CYAN</name>